<dbReference type="PANTHER" id="PTHR33693">
    <property type="entry name" value="TYPE-5 URACIL-DNA GLYCOSYLASE"/>
    <property type="match status" value="1"/>
</dbReference>
<comment type="similarity">
    <text evidence="1">Belongs to the uracil-DNA glycosylase (UDG) superfamily. Type 4 (UDGa) family.</text>
</comment>
<sequence>MGELDFGEVTHQQARPANRPSSEIRIDRAFLQLINTALLHKNEDRFALAYRLLFRMQKTPKLYRNPADADVRKLQSYEKSVRRDIHKMHAFVRFRKVGTRGNREQFIAWFEPEHHIVEAVGPFFRNRFTGMDWIIASPDASIAWDGENLISGAGGCKQDFAQEDVIEEEWRSYYRNIFNPARLKTQAMKSEMPMKYWHNLPEAELIPSLVRQSGSQVQKMLDRETDISALTGQAVEEGHWTPDSLSELNKEMAVRTADYGDNFSVQAVLGEGRADCGIVVVGEQPGDQEDRRGRPFIGPAGELLDRALGDAAIDRKHLYLTNAVKRFKYVQHGKRRIHQTPSPADIKYYRWWLEQETKLIKPRIILALGATAVRALTGRSLSISRTRGAILPLAANRHLLVTVHPSYILRIPDAAGQDIEYDKLVRDLRKAAAFAATPDINGIMAEQWLKCLAFDL</sequence>
<dbReference type="InterPro" id="IPR051536">
    <property type="entry name" value="UDG_Type-4/5"/>
</dbReference>
<comment type="caution">
    <text evidence="12">The sequence shown here is derived from an EMBL/GenBank/DDBJ whole genome shotgun (WGS) entry which is preliminary data.</text>
</comment>
<dbReference type="SMART" id="SM00987">
    <property type="entry name" value="UreE_C"/>
    <property type="match status" value="1"/>
</dbReference>
<keyword evidence="9" id="KW-0234">DNA repair</keyword>
<keyword evidence="7" id="KW-0408">Iron</keyword>
<keyword evidence="3" id="KW-0004">4Fe-4S</keyword>
<evidence type="ECO:0000256" key="4">
    <source>
        <dbReference type="ARBA" id="ARBA00022723"/>
    </source>
</evidence>
<organism evidence="12 13">
    <name type="scientific">Parasphingorhabdus litoris</name>
    <dbReference type="NCBI Taxonomy" id="394733"/>
    <lineage>
        <taxon>Bacteria</taxon>
        <taxon>Pseudomonadati</taxon>
        <taxon>Pseudomonadota</taxon>
        <taxon>Alphaproteobacteria</taxon>
        <taxon>Sphingomonadales</taxon>
        <taxon>Sphingomonadaceae</taxon>
        <taxon>Parasphingorhabdus</taxon>
    </lineage>
</organism>
<dbReference type="InterPro" id="IPR005273">
    <property type="entry name" value="Ura-DNA_glyco_family4"/>
</dbReference>
<reference evidence="12 13" key="1">
    <citation type="journal article" date="2019" name="Int. J. Syst. Evol. Microbiol.">
        <title>The Global Catalogue of Microorganisms (GCM) 10K type strain sequencing project: providing services to taxonomists for standard genome sequencing and annotation.</title>
        <authorList>
            <consortium name="The Broad Institute Genomics Platform"/>
            <consortium name="The Broad Institute Genome Sequencing Center for Infectious Disease"/>
            <person name="Wu L."/>
            <person name="Ma J."/>
        </authorList>
    </citation>
    <scope>NUCLEOTIDE SEQUENCE [LARGE SCALE GENOMIC DNA]</scope>
    <source>
        <strain evidence="12 13">JCM 14162</strain>
    </source>
</reference>
<dbReference type="Proteomes" id="UP001500713">
    <property type="component" value="Unassembled WGS sequence"/>
</dbReference>
<dbReference type="InterPro" id="IPR023875">
    <property type="entry name" value="DNA_repair_put"/>
</dbReference>
<keyword evidence="4" id="KW-0479">Metal-binding</keyword>
<evidence type="ECO:0000313" key="12">
    <source>
        <dbReference type="EMBL" id="GAA0466520.1"/>
    </source>
</evidence>
<protein>
    <recommendedName>
        <fullName evidence="2">Type-4 uracil-DNA glycosylase</fullName>
    </recommendedName>
</protein>
<keyword evidence="13" id="KW-1185">Reference proteome</keyword>
<feature type="compositionally biased region" description="Polar residues" evidence="10">
    <location>
        <begin position="10"/>
        <end position="20"/>
    </location>
</feature>
<name>A0ABN1A3B9_9SPHN</name>
<evidence type="ECO:0000256" key="6">
    <source>
        <dbReference type="ARBA" id="ARBA00022801"/>
    </source>
</evidence>
<feature type="region of interest" description="Disordered" evidence="10">
    <location>
        <begin position="1"/>
        <end position="20"/>
    </location>
</feature>
<dbReference type="InterPro" id="IPR025404">
    <property type="entry name" value="DUF4130"/>
</dbReference>
<keyword evidence="5" id="KW-0227">DNA damage</keyword>
<keyword evidence="8" id="KW-0411">Iron-sulfur</keyword>
<dbReference type="InterPro" id="IPR005122">
    <property type="entry name" value="Uracil-DNA_glycosylase-like"/>
</dbReference>
<dbReference type="Pfam" id="PF03167">
    <property type="entry name" value="UDG"/>
    <property type="match status" value="1"/>
</dbReference>
<keyword evidence="6" id="KW-0378">Hydrolase</keyword>
<dbReference type="EMBL" id="BAAAEM010000002">
    <property type="protein sequence ID" value="GAA0466520.1"/>
    <property type="molecule type" value="Genomic_DNA"/>
</dbReference>
<evidence type="ECO:0000256" key="3">
    <source>
        <dbReference type="ARBA" id="ARBA00022485"/>
    </source>
</evidence>
<feature type="domain" description="Uracil-DNA glycosylase-like" evidence="11">
    <location>
        <begin position="269"/>
        <end position="429"/>
    </location>
</feature>
<evidence type="ECO:0000259" key="11">
    <source>
        <dbReference type="SMART" id="SM00986"/>
    </source>
</evidence>
<evidence type="ECO:0000256" key="2">
    <source>
        <dbReference type="ARBA" id="ARBA00019403"/>
    </source>
</evidence>
<evidence type="ECO:0000256" key="7">
    <source>
        <dbReference type="ARBA" id="ARBA00023004"/>
    </source>
</evidence>
<evidence type="ECO:0000256" key="10">
    <source>
        <dbReference type="SAM" id="MobiDB-lite"/>
    </source>
</evidence>
<dbReference type="PANTHER" id="PTHR33693:SF9">
    <property type="entry name" value="TYPE-4 URACIL-DNA GLYCOSYLASE"/>
    <property type="match status" value="1"/>
</dbReference>
<evidence type="ECO:0000256" key="8">
    <source>
        <dbReference type="ARBA" id="ARBA00023014"/>
    </source>
</evidence>
<dbReference type="Pfam" id="PF13566">
    <property type="entry name" value="DUF4130"/>
    <property type="match status" value="1"/>
</dbReference>
<evidence type="ECO:0000256" key="9">
    <source>
        <dbReference type="ARBA" id="ARBA00023204"/>
    </source>
</evidence>
<dbReference type="SUPFAM" id="SSF52141">
    <property type="entry name" value="Uracil-DNA glycosylase-like"/>
    <property type="match status" value="1"/>
</dbReference>
<evidence type="ECO:0000256" key="1">
    <source>
        <dbReference type="ARBA" id="ARBA00006521"/>
    </source>
</evidence>
<proteinExistence type="inferred from homology"/>
<dbReference type="CDD" id="cd10030">
    <property type="entry name" value="UDG-F4_TTUDGA_SPO1dp_like"/>
    <property type="match status" value="1"/>
</dbReference>
<accession>A0ABN1A3B9</accession>
<dbReference type="Gene3D" id="3.40.470.10">
    <property type="entry name" value="Uracil-DNA glycosylase-like domain"/>
    <property type="match status" value="1"/>
</dbReference>
<dbReference type="InterPro" id="IPR036895">
    <property type="entry name" value="Uracil-DNA_glycosylase-like_sf"/>
</dbReference>
<gene>
    <name evidence="12" type="ORF">GCM10009096_04000</name>
</gene>
<evidence type="ECO:0000313" key="13">
    <source>
        <dbReference type="Proteomes" id="UP001500713"/>
    </source>
</evidence>
<dbReference type="NCBIfam" id="TIGR03914">
    <property type="entry name" value="UDG_fam_dom"/>
    <property type="match status" value="1"/>
</dbReference>
<dbReference type="NCBIfam" id="TIGR03915">
    <property type="entry name" value="SAM_7_link_chp"/>
    <property type="match status" value="1"/>
</dbReference>
<dbReference type="SMART" id="SM00986">
    <property type="entry name" value="UDG"/>
    <property type="match status" value="1"/>
</dbReference>
<evidence type="ECO:0000256" key="5">
    <source>
        <dbReference type="ARBA" id="ARBA00022763"/>
    </source>
</evidence>